<feature type="transmembrane region" description="Helical" evidence="1">
    <location>
        <begin position="119"/>
        <end position="139"/>
    </location>
</feature>
<dbReference type="AlphaFoldDB" id="A0AAN4ZAS8"/>
<feature type="transmembrane region" description="Helical" evidence="1">
    <location>
        <begin position="145"/>
        <end position="166"/>
    </location>
</feature>
<keyword evidence="3" id="KW-1185">Reference proteome</keyword>
<dbReference type="EMBL" id="BTRK01000002">
    <property type="protein sequence ID" value="GMR37718.1"/>
    <property type="molecule type" value="Genomic_DNA"/>
</dbReference>
<gene>
    <name evidence="2" type="ORF">PMAYCL1PPCAC_07913</name>
</gene>
<feature type="transmembrane region" description="Helical" evidence="1">
    <location>
        <begin position="31"/>
        <end position="49"/>
    </location>
</feature>
<proteinExistence type="predicted"/>
<protein>
    <submittedName>
        <fullName evidence="2">Uncharacterized protein</fullName>
    </submittedName>
</protein>
<comment type="caution">
    <text evidence="2">The sequence shown here is derived from an EMBL/GenBank/DDBJ whole genome shotgun (WGS) entry which is preliminary data.</text>
</comment>
<evidence type="ECO:0000256" key="1">
    <source>
        <dbReference type="SAM" id="Phobius"/>
    </source>
</evidence>
<dbReference type="Proteomes" id="UP001328107">
    <property type="component" value="Unassembled WGS sequence"/>
</dbReference>
<reference evidence="3" key="1">
    <citation type="submission" date="2022-10" db="EMBL/GenBank/DDBJ databases">
        <title>Genome assembly of Pristionchus species.</title>
        <authorList>
            <person name="Yoshida K."/>
            <person name="Sommer R.J."/>
        </authorList>
    </citation>
    <scope>NUCLEOTIDE SEQUENCE [LARGE SCALE GENOMIC DNA]</scope>
    <source>
        <strain evidence="3">RS5460</strain>
    </source>
</reference>
<name>A0AAN4ZAS8_9BILA</name>
<evidence type="ECO:0000313" key="2">
    <source>
        <dbReference type="EMBL" id="GMR37718.1"/>
    </source>
</evidence>
<feature type="transmembrane region" description="Helical" evidence="1">
    <location>
        <begin position="61"/>
        <end position="84"/>
    </location>
</feature>
<sequence length="186" mass="20011">MRDPLGSLLALVVYSSLVGLAIEICTWKVGVPMLIGLIGVVYWSCDQVWKGQKRGDAVSSTPLLISILLMCLCDLSITLSAIYLPVAGKTLIVVLLSVIPTHCILLFGQWIKIKDHLRAVVAITAPLTLIGIISTGISFNFTSPSLVPAVVLLIHSAILLGIGLYGTKFIVCQQRRSLRVLAFSSL</sequence>
<keyword evidence="1" id="KW-1133">Transmembrane helix</keyword>
<accession>A0AAN4ZAS8</accession>
<feature type="transmembrane region" description="Helical" evidence="1">
    <location>
        <begin position="90"/>
        <end position="107"/>
    </location>
</feature>
<keyword evidence="1" id="KW-0812">Transmembrane</keyword>
<evidence type="ECO:0000313" key="3">
    <source>
        <dbReference type="Proteomes" id="UP001328107"/>
    </source>
</evidence>
<organism evidence="2 3">
    <name type="scientific">Pristionchus mayeri</name>
    <dbReference type="NCBI Taxonomy" id="1317129"/>
    <lineage>
        <taxon>Eukaryota</taxon>
        <taxon>Metazoa</taxon>
        <taxon>Ecdysozoa</taxon>
        <taxon>Nematoda</taxon>
        <taxon>Chromadorea</taxon>
        <taxon>Rhabditida</taxon>
        <taxon>Rhabditina</taxon>
        <taxon>Diplogasteromorpha</taxon>
        <taxon>Diplogasteroidea</taxon>
        <taxon>Neodiplogasteridae</taxon>
        <taxon>Pristionchus</taxon>
    </lineage>
</organism>
<keyword evidence="1" id="KW-0472">Membrane</keyword>